<dbReference type="SUPFAM" id="SSF54368">
    <property type="entry name" value="Glutamine synthetase, N-terminal domain"/>
    <property type="match status" value="1"/>
</dbReference>
<dbReference type="InterPro" id="IPR004809">
    <property type="entry name" value="Gln_synth_I"/>
</dbReference>
<dbReference type="SMART" id="SM01230">
    <property type="entry name" value="Gln-synt_C"/>
    <property type="match status" value="1"/>
</dbReference>
<keyword evidence="9 13" id="KW-0067">ATP-binding</keyword>
<evidence type="ECO:0000256" key="5">
    <source>
        <dbReference type="ARBA" id="ARBA00022490"/>
    </source>
</evidence>
<feature type="binding site" evidence="12">
    <location>
        <position position="310"/>
    </location>
    <ligand>
        <name>L-glutamate</name>
        <dbReference type="ChEBI" id="CHEBI:29985"/>
    </ligand>
</feature>
<evidence type="ECO:0000256" key="12">
    <source>
        <dbReference type="PIRSR" id="PIRSR604809-1"/>
    </source>
</evidence>
<dbReference type="OrthoDB" id="9807095at2"/>
<evidence type="ECO:0000256" key="4">
    <source>
        <dbReference type="ARBA" id="ARBA00021364"/>
    </source>
</evidence>
<dbReference type="GO" id="GO:0005524">
    <property type="term" value="F:ATP binding"/>
    <property type="evidence" value="ECO:0007669"/>
    <property type="project" value="UniProtKB-KW"/>
</dbReference>
<dbReference type="GO" id="GO:0004356">
    <property type="term" value="F:glutamine synthetase activity"/>
    <property type="evidence" value="ECO:0007669"/>
    <property type="project" value="UniProtKB-EC"/>
</dbReference>
<feature type="binding site" evidence="12">
    <location>
        <position position="304"/>
    </location>
    <ligand>
        <name>L-glutamate</name>
        <dbReference type="ChEBI" id="CHEBI:29985"/>
    </ligand>
</feature>
<sequence length="450" mass="50911">MKELKGEKENQIENIRRIIKEKEIRFIVLQITDIFGKSKKVTLPSSQLDKILANEVMFDGSSIEGFTRIEESDMYLYPDLSTFVVLPWKTHGGENTARIICDVYTPQGEPFVGCPRHVLKSALKKAEDMGYDFYVGPEPEFYIFGLDENGNPILDSNDKAGYFDIAPLDEGEEVREAIVLTLEGLGFEVEASHHEVGPGQQEIDFKYADALTTADRITTFRYVVKKVADDLGLFATFMPKPVTGIAGSGMHLNMSLFKNGENIFYDKNTEDHISQEALYFLGGILKHVKGYLAITNPLINSYKRLVSGFEAPVYIAWSERNRSPLVRIPAKRGLSTRFELRCPDPSCNPYLALAAVLTAGLDGIKNKIVPPAPINENIYSMSSKEREEKGIKCLPKNIFEAIDEFSKDELIKDALGAHITNKYISAKLKEWEEYRQIVQPYEIKEYLKEY</sequence>
<feature type="binding site" evidence="14">
    <location>
        <position position="202"/>
    </location>
    <ligand>
        <name>Mg(2+)</name>
        <dbReference type="ChEBI" id="CHEBI:18420"/>
        <label>1</label>
    </ligand>
</feature>
<dbReference type="InterPro" id="IPR014746">
    <property type="entry name" value="Gln_synth/guanido_kin_cat_dom"/>
</dbReference>
<dbReference type="PROSITE" id="PS00180">
    <property type="entry name" value="GLNA_1"/>
    <property type="match status" value="1"/>
</dbReference>
<accession>A0A410QAG9</accession>
<comment type="catalytic activity">
    <reaction evidence="11 18">
        <text>L-glutamate + NH4(+) + ATP = L-glutamine + ADP + phosphate + H(+)</text>
        <dbReference type="Rhea" id="RHEA:16169"/>
        <dbReference type="ChEBI" id="CHEBI:15378"/>
        <dbReference type="ChEBI" id="CHEBI:28938"/>
        <dbReference type="ChEBI" id="CHEBI:29985"/>
        <dbReference type="ChEBI" id="CHEBI:30616"/>
        <dbReference type="ChEBI" id="CHEBI:43474"/>
        <dbReference type="ChEBI" id="CHEBI:58359"/>
        <dbReference type="ChEBI" id="CHEBI:456216"/>
        <dbReference type="EC" id="6.3.1.2"/>
    </reaction>
</comment>
<evidence type="ECO:0000256" key="13">
    <source>
        <dbReference type="PIRSR" id="PIRSR604809-2"/>
    </source>
</evidence>
<feature type="binding site" evidence="14">
    <location>
        <position position="339"/>
    </location>
    <ligand>
        <name>Mg(2+)</name>
        <dbReference type="ChEBI" id="CHEBI:18420"/>
        <label>1</label>
    </ligand>
</feature>
<keyword evidence="6 18" id="KW-0436">Ligase</keyword>
<keyword evidence="5" id="KW-0963">Cytoplasm</keyword>
<dbReference type="SUPFAM" id="SSF55931">
    <property type="entry name" value="Glutamine synthetase/guanido kinase"/>
    <property type="match status" value="1"/>
</dbReference>
<dbReference type="GO" id="GO:0006542">
    <property type="term" value="P:glutamine biosynthetic process"/>
    <property type="evidence" value="ECO:0007669"/>
    <property type="project" value="InterPro"/>
</dbReference>
<dbReference type="RefSeq" id="WP_128752047.1">
    <property type="nucleotide sequence ID" value="NZ_CP035282.1"/>
</dbReference>
<dbReference type="KEGG" id="spoa:EQM13_04485"/>
<evidence type="ECO:0000256" key="7">
    <source>
        <dbReference type="ARBA" id="ARBA00022723"/>
    </source>
</evidence>
<evidence type="ECO:0000256" key="16">
    <source>
        <dbReference type="PROSITE-ProRule" id="PRU01330"/>
    </source>
</evidence>
<evidence type="ECO:0000256" key="18">
    <source>
        <dbReference type="RuleBase" id="RU004356"/>
    </source>
</evidence>
<dbReference type="Pfam" id="PF03951">
    <property type="entry name" value="Gln-synt_N"/>
    <property type="match status" value="1"/>
</dbReference>
<dbReference type="InterPro" id="IPR027303">
    <property type="entry name" value="Gln_synth_gly_rich_site"/>
</dbReference>
<feature type="binding site" evidence="12">
    <location>
        <position position="341"/>
    </location>
    <ligand>
        <name>L-glutamate</name>
        <dbReference type="ChEBI" id="CHEBI:29985"/>
    </ligand>
</feature>
<feature type="binding site" evidence="13">
    <location>
        <position position="322"/>
    </location>
    <ligand>
        <name>ATP</name>
        <dbReference type="ChEBI" id="CHEBI:30616"/>
    </ligand>
</feature>
<keyword evidence="8 13" id="KW-0547">Nucleotide-binding</keyword>
<dbReference type="InterPro" id="IPR027302">
    <property type="entry name" value="Gln_synth_N_conserv_site"/>
</dbReference>
<dbReference type="EC" id="6.3.1.2" evidence="3 18"/>
<dbReference type="InterPro" id="IPR008147">
    <property type="entry name" value="Gln_synt_N"/>
</dbReference>
<dbReference type="Gene3D" id="3.30.590.10">
    <property type="entry name" value="Glutamine synthetase/guanido kinase, catalytic domain"/>
    <property type="match status" value="1"/>
</dbReference>
<dbReference type="PROSITE" id="PS51986">
    <property type="entry name" value="GS_BETA_GRASP"/>
    <property type="match status" value="1"/>
</dbReference>
<dbReference type="PANTHER" id="PTHR43785:SF12">
    <property type="entry name" value="TYPE-1 GLUTAMINE SYNTHETASE 2"/>
    <property type="match status" value="1"/>
</dbReference>
<feature type="binding site" evidence="14">
    <location>
        <position position="138"/>
    </location>
    <ligand>
        <name>Mg(2+)</name>
        <dbReference type="ChEBI" id="CHEBI:18420"/>
        <label>1</label>
    </ligand>
</feature>
<evidence type="ECO:0000256" key="6">
    <source>
        <dbReference type="ARBA" id="ARBA00022598"/>
    </source>
</evidence>
<feature type="binding site" evidence="14">
    <location>
        <position position="195"/>
    </location>
    <ligand>
        <name>Mg(2+)</name>
        <dbReference type="ChEBI" id="CHEBI:18420"/>
        <label>1</label>
    </ligand>
</feature>
<reference evidence="22" key="1">
    <citation type="submission" date="2019-01" db="EMBL/GenBank/DDBJ databases">
        <title>Draft genomes of a novel of Sporanaerobacter strains.</title>
        <authorList>
            <person name="Ma S."/>
        </authorList>
    </citation>
    <scope>NUCLEOTIDE SEQUENCE [LARGE SCALE GENOMIC DNA]</scope>
    <source>
        <strain evidence="22">NJN-17</strain>
    </source>
</reference>
<feature type="binding site" evidence="13">
    <location>
        <begin position="205"/>
        <end position="207"/>
    </location>
    <ligand>
        <name>ATP</name>
        <dbReference type="ChEBI" id="CHEBI:30616"/>
    </ligand>
</feature>
<dbReference type="PANTHER" id="PTHR43785">
    <property type="entry name" value="GAMMA-GLUTAMYLPUTRESCINE SYNTHETASE"/>
    <property type="match status" value="1"/>
</dbReference>
<dbReference type="PROSITE" id="PS51987">
    <property type="entry name" value="GS_CATALYTIC"/>
    <property type="match status" value="1"/>
</dbReference>
<keyword evidence="15" id="KW-0597">Phosphoprotein</keyword>
<dbReference type="Gene3D" id="3.10.20.70">
    <property type="entry name" value="Glutamine synthetase, N-terminal domain"/>
    <property type="match status" value="1"/>
</dbReference>
<evidence type="ECO:0000256" key="14">
    <source>
        <dbReference type="PIRSR" id="PIRSR604809-3"/>
    </source>
</evidence>
<evidence type="ECO:0000259" key="19">
    <source>
        <dbReference type="PROSITE" id="PS51986"/>
    </source>
</evidence>
<keyword evidence="7 14" id="KW-0479">Metal-binding</keyword>
<feature type="domain" description="GS catalytic" evidence="20">
    <location>
        <begin position="115"/>
        <end position="450"/>
    </location>
</feature>
<dbReference type="Pfam" id="PF00120">
    <property type="entry name" value="Gln-synt_C"/>
    <property type="match status" value="1"/>
</dbReference>
<comment type="subcellular location">
    <subcellularLocation>
        <location evidence="1">Cytoplasm</location>
    </subcellularLocation>
</comment>
<comment type="similarity">
    <text evidence="2 16 17">Belongs to the glutamine synthetase family.</text>
</comment>
<dbReference type="FunFam" id="3.30.590.10:FF:000003">
    <property type="entry name" value="Glutamine synthetase 2"/>
    <property type="match status" value="1"/>
</dbReference>
<comment type="cofactor">
    <cofactor evidence="14">
        <name>Mg(2+)</name>
        <dbReference type="ChEBI" id="CHEBI:18420"/>
    </cofactor>
    <text evidence="14">Binds 2 Mg(2+) ions per subunit.</text>
</comment>
<evidence type="ECO:0000256" key="1">
    <source>
        <dbReference type="ARBA" id="ARBA00004496"/>
    </source>
</evidence>
<evidence type="ECO:0000256" key="11">
    <source>
        <dbReference type="ARBA" id="ARBA00049436"/>
    </source>
</evidence>
<dbReference type="GO" id="GO:0046872">
    <property type="term" value="F:metal ion binding"/>
    <property type="evidence" value="ECO:0007669"/>
    <property type="project" value="UniProtKB-KW"/>
</dbReference>
<feature type="binding site" evidence="14">
    <location>
        <position position="140"/>
    </location>
    <ligand>
        <name>Mg(2+)</name>
        <dbReference type="ChEBI" id="CHEBI:18420"/>
        <label>1</label>
    </ligand>
</feature>
<dbReference type="PROSITE" id="PS00181">
    <property type="entry name" value="GLNA_ATP"/>
    <property type="match status" value="1"/>
</dbReference>
<dbReference type="EMBL" id="CP035282">
    <property type="protein sequence ID" value="QAT60888.1"/>
    <property type="molecule type" value="Genomic_DNA"/>
</dbReference>
<evidence type="ECO:0000256" key="17">
    <source>
        <dbReference type="RuleBase" id="RU000384"/>
    </source>
</evidence>
<evidence type="ECO:0000256" key="15">
    <source>
        <dbReference type="PIRSR" id="PIRSR604809-50"/>
    </source>
</evidence>
<feature type="binding site" evidence="12">
    <location>
        <position position="322"/>
    </location>
    <ligand>
        <name>L-glutamate</name>
        <dbReference type="ChEBI" id="CHEBI:29985"/>
    </ligand>
</feature>
<gene>
    <name evidence="21" type="primary">glnA</name>
    <name evidence="21" type="ORF">EQM13_04485</name>
</gene>
<feature type="domain" description="GS beta-grasp" evidence="19">
    <location>
        <begin position="22"/>
        <end position="108"/>
    </location>
</feature>
<dbReference type="AlphaFoldDB" id="A0A410QAG9"/>
<feature type="binding site" evidence="13">
    <location>
        <position position="190"/>
    </location>
    <ligand>
        <name>ATP</name>
        <dbReference type="ChEBI" id="CHEBI:30616"/>
    </ligand>
</feature>
<evidence type="ECO:0000313" key="22">
    <source>
        <dbReference type="Proteomes" id="UP000287969"/>
    </source>
</evidence>
<dbReference type="GO" id="GO:0005737">
    <property type="term" value="C:cytoplasm"/>
    <property type="evidence" value="ECO:0007669"/>
    <property type="project" value="UniProtKB-SubCell"/>
</dbReference>
<organism evidence="21 22">
    <name type="scientific">Acidilutibacter cellobiosedens</name>
    <dbReference type="NCBI Taxonomy" id="2507161"/>
    <lineage>
        <taxon>Bacteria</taxon>
        <taxon>Bacillati</taxon>
        <taxon>Bacillota</taxon>
        <taxon>Tissierellia</taxon>
        <taxon>Tissierellales</taxon>
        <taxon>Acidilutibacteraceae</taxon>
        <taxon>Acidilutibacter</taxon>
    </lineage>
</organism>
<evidence type="ECO:0000256" key="8">
    <source>
        <dbReference type="ARBA" id="ARBA00022741"/>
    </source>
</evidence>
<proteinExistence type="inferred from homology"/>
<evidence type="ECO:0000256" key="10">
    <source>
        <dbReference type="ARBA" id="ARBA00022842"/>
    </source>
</evidence>
<dbReference type="InterPro" id="IPR008146">
    <property type="entry name" value="Gln_synth_cat_dom"/>
</dbReference>
<evidence type="ECO:0000259" key="20">
    <source>
        <dbReference type="PROSITE" id="PS51987"/>
    </source>
</evidence>
<dbReference type="InterPro" id="IPR036651">
    <property type="entry name" value="Gln_synt_N_sf"/>
</dbReference>
<feature type="binding site" evidence="14">
    <location>
        <position position="251"/>
    </location>
    <ligand>
        <name>Mg(2+)</name>
        <dbReference type="ChEBI" id="CHEBI:18420"/>
        <label>1</label>
    </ligand>
</feature>
<evidence type="ECO:0000313" key="21">
    <source>
        <dbReference type="EMBL" id="QAT60888.1"/>
    </source>
</evidence>
<feature type="modified residue" description="O-AMP-tyrosine" evidence="15">
    <location>
        <position position="379"/>
    </location>
</feature>
<evidence type="ECO:0000256" key="2">
    <source>
        <dbReference type="ARBA" id="ARBA00009897"/>
    </source>
</evidence>
<keyword evidence="10 14" id="KW-0460">Magnesium</keyword>
<name>A0A410QAG9_9FIRM</name>
<evidence type="ECO:0000256" key="9">
    <source>
        <dbReference type="ARBA" id="ARBA00022840"/>
    </source>
</evidence>
<evidence type="ECO:0000256" key="3">
    <source>
        <dbReference type="ARBA" id="ARBA00012937"/>
    </source>
</evidence>
<dbReference type="NCBIfam" id="TIGR00653">
    <property type="entry name" value="GlnA"/>
    <property type="match status" value="1"/>
</dbReference>
<keyword evidence="22" id="KW-1185">Reference proteome</keyword>
<protein>
    <recommendedName>
        <fullName evidence="4 18">Glutamine synthetase</fullName>
        <ecNumber evidence="3 18">6.3.1.2</ecNumber>
    </recommendedName>
</protein>
<dbReference type="Proteomes" id="UP000287969">
    <property type="component" value="Chromosome"/>
</dbReference>